<reference evidence="1 2" key="1">
    <citation type="submission" date="2009-01" db="EMBL/GenBank/DDBJ databases">
        <authorList>
            <person name="Qin X."/>
            <person name="Bachman B."/>
            <person name="Battles P."/>
            <person name="Bell A."/>
            <person name="Bess C."/>
            <person name="Bickham C."/>
            <person name="Chaboub L."/>
            <person name="Chen D."/>
            <person name="Coyle M."/>
            <person name="Deiros D.R."/>
            <person name="Dinh H."/>
            <person name="Forbes L."/>
            <person name="Fowler G."/>
            <person name="Francisco L."/>
            <person name="Fu Q."/>
            <person name="Gubbala S."/>
            <person name="Hale W."/>
            <person name="Han Y."/>
            <person name="Hemphill L."/>
            <person name="Highlander S.K."/>
            <person name="Hirani K."/>
            <person name="Hogues M."/>
            <person name="Jackson L."/>
            <person name="Jakkamsetti A."/>
            <person name="Javaid M."/>
            <person name="Jiang H."/>
            <person name="Korchina V."/>
            <person name="Kovar C."/>
            <person name="Lara F."/>
            <person name="Lee S."/>
            <person name="Mata R."/>
            <person name="Mathew T."/>
            <person name="Moen C."/>
            <person name="Morales K."/>
            <person name="Munidasa M."/>
            <person name="Nazareth L."/>
            <person name="Ngo R."/>
            <person name="Nguyen L."/>
            <person name="Okwuonu G."/>
            <person name="Ongeri F."/>
            <person name="Patil S."/>
            <person name="Petrosino J."/>
            <person name="Pham C."/>
            <person name="Pham P."/>
            <person name="Pu L.-L."/>
            <person name="Puazo M."/>
            <person name="Raj R."/>
            <person name="Reid J."/>
            <person name="Rouhana J."/>
            <person name="Saada N."/>
            <person name="Shang Y."/>
            <person name="Simmons D."/>
            <person name="Thornton R."/>
            <person name="Warren J."/>
            <person name="Weissenberger G."/>
            <person name="Zhang J."/>
            <person name="Zhang L."/>
            <person name="Zhou C."/>
            <person name="Zhu D."/>
            <person name="Muzny D."/>
            <person name="Worley K."/>
            <person name="Gibbs R."/>
        </authorList>
    </citation>
    <scope>NUCLEOTIDE SEQUENCE [LARGE SCALE GENOMIC DNA]</scope>
    <source>
        <strain evidence="1 2">ATCC 35098</strain>
    </source>
</reference>
<dbReference type="EMBL" id="ACGC01000049">
    <property type="protein sequence ID" value="EEI82958.1"/>
    <property type="molecule type" value="Genomic_DNA"/>
</dbReference>
<comment type="caution">
    <text evidence="1">The sequence shown here is derived from an EMBL/GenBank/DDBJ whole genome shotgun (WGS) entry which is preliminary data.</text>
</comment>
<dbReference type="Proteomes" id="UP000003744">
    <property type="component" value="Unassembled WGS sequence"/>
</dbReference>
<name>C2CHK3_9FIRM</name>
<evidence type="ECO:0000313" key="1">
    <source>
        <dbReference type="EMBL" id="EEI82958.1"/>
    </source>
</evidence>
<dbReference type="AlphaFoldDB" id="C2CHK3"/>
<protein>
    <submittedName>
        <fullName evidence="1">Uncharacterized protein</fullName>
    </submittedName>
</protein>
<organism evidence="1 2">
    <name type="scientific">Anaerococcus tetradius ATCC 35098</name>
    <dbReference type="NCBI Taxonomy" id="525255"/>
    <lineage>
        <taxon>Bacteria</taxon>
        <taxon>Bacillati</taxon>
        <taxon>Bacillota</taxon>
        <taxon>Tissierellia</taxon>
        <taxon>Tissierellales</taxon>
        <taxon>Peptoniphilaceae</taxon>
        <taxon>Anaerococcus</taxon>
    </lineage>
</organism>
<accession>C2CHK3</accession>
<evidence type="ECO:0000313" key="2">
    <source>
        <dbReference type="Proteomes" id="UP000003744"/>
    </source>
</evidence>
<dbReference type="RefSeq" id="WP_004837075.1">
    <property type="nucleotide sequence ID" value="NZ_GG666297.1"/>
</dbReference>
<dbReference type="HOGENOM" id="CLU_2535283_0_0_9"/>
<sequence length="83" mass="9861">MGDKKDARDSFIKLANKKFKEKDVFMRISYKDKKAKPIDTLKDILRLLKMPFSGNYEPTFELEVQKELVKMIYFEEVSCSKVF</sequence>
<gene>
    <name evidence="1" type="ORF">HMPREF0077_0963</name>
</gene>
<proteinExistence type="predicted"/>